<dbReference type="InterPro" id="IPR028094">
    <property type="entry name" value="RTC4_C"/>
</dbReference>
<evidence type="ECO:0000256" key="1">
    <source>
        <dbReference type="ARBA" id="ARBA00002738"/>
    </source>
</evidence>
<feature type="region of interest" description="Disordered" evidence="8">
    <location>
        <begin position="427"/>
        <end position="492"/>
    </location>
</feature>
<evidence type="ECO:0000256" key="2">
    <source>
        <dbReference type="ARBA" id="ARBA00004123"/>
    </source>
</evidence>
<feature type="region of interest" description="Disordered" evidence="8">
    <location>
        <begin position="593"/>
        <end position="659"/>
    </location>
</feature>
<reference evidence="10 11" key="1">
    <citation type="journal article" date="2016" name="Mol. Biol. Evol.">
        <title>Comparative Genomics of Early-Diverging Mushroom-Forming Fungi Provides Insights into the Origins of Lignocellulose Decay Capabilities.</title>
        <authorList>
            <person name="Nagy L.G."/>
            <person name="Riley R."/>
            <person name="Tritt A."/>
            <person name="Adam C."/>
            <person name="Daum C."/>
            <person name="Floudas D."/>
            <person name="Sun H."/>
            <person name="Yadav J.S."/>
            <person name="Pangilinan J."/>
            <person name="Larsson K.H."/>
            <person name="Matsuura K."/>
            <person name="Barry K."/>
            <person name="Labutti K."/>
            <person name="Kuo R."/>
            <person name="Ohm R.A."/>
            <person name="Bhattacharya S.S."/>
            <person name="Shirouzu T."/>
            <person name="Yoshinaga Y."/>
            <person name="Martin F.M."/>
            <person name="Grigoriev I.V."/>
            <person name="Hibbett D.S."/>
        </authorList>
    </citation>
    <scope>NUCLEOTIDE SEQUENCE [LARGE SCALE GENOMIC DNA]</scope>
    <source>
        <strain evidence="10 11">HHB12029</strain>
    </source>
</reference>
<feature type="region of interest" description="Disordered" evidence="8">
    <location>
        <begin position="821"/>
        <end position="842"/>
    </location>
</feature>
<dbReference type="PANTHER" id="PTHR41391:SF1">
    <property type="entry name" value="RESTRICTION OF TELOMERE CAPPING PROTEIN 4"/>
    <property type="match status" value="1"/>
</dbReference>
<dbReference type="AlphaFoldDB" id="A0A165Z436"/>
<gene>
    <name evidence="10" type="ORF">EXIGLDRAFT_782727</name>
</gene>
<evidence type="ECO:0000256" key="3">
    <source>
        <dbReference type="ARBA" id="ARBA00004496"/>
    </source>
</evidence>
<comment type="function">
    <text evidence="1">May be involved in a process influencing telomere capping.</text>
</comment>
<feature type="compositionally biased region" description="Basic residues" evidence="8">
    <location>
        <begin position="434"/>
        <end position="450"/>
    </location>
</feature>
<feature type="compositionally biased region" description="Pro residues" evidence="8">
    <location>
        <begin position="243"/>
        <end position="267"/>
    </location>
</feature>
<feature type="region of interest" description="Disordered" evidence="8">
    <location>
        <begin position="111"/>
        <end position="150"/>
    </location>
</feature>
<dbReference type="PANTHER" id="PTHR41391">
    <property type="entry name" value="RESTRICTION OF TELOMERE CAPPING PROTEIN 4"/>
    <property type="match status" value="1"/>
</dbReference>
<evidence type="ECO:0000256" key="6">
    <source>
        <dbReference type="ARBA" id="ARBA00022490"/>
    </source>
</evidence>
<dbReference type="EMBL" id="KV426669">
    <property type="protein sequence ID" value="KZV79159.1"/>
    <property type="molecule type" value="Genomic_DNA"/>
</dbReference>
<evidence type="ECO:0000256" key="4">
    <source>
        <dbReference type="ARBA" id="ARBA00009461"/>
    </source>
</evidence>
<proteinExistence type="inferred from homology"/>
<protein>
    <recommendedName>
        <fullName evidence="5">Restriction of telomere capping protein 4</fullName>
    </recommendedName>
</protein>
<evidence type="ECO:0000313" key="11">
    <source>
        <dbReference type="Proteomes" id="UP000077266"/>
    </source>
</evidence>
<feature type="compositionally biased region" description="Basic and acidic residues" evidence="8">
    <location>
        <begin position="827"/>
        <end position="842"/>
    </location>
</feature>
<sequence>MPLNNVHFHPSHPVNRVTVTNWSCPKCSGPLESQLSYGSKAPSLQGKAYHFCKKERDADCKGIRVYTIPVQDDVPPYHHPYYAAYPFAPPPHGVPYAGPVWPPYPHVHPPAQAPQGHYPPPPPFRPPAAQAPAPPTASQQPLPAHANGPTGRLDCRGRNCAALPEPCAGNRLCTLKMCRQDCLAQLNAYEVARIAHEGCKPHKRDAYSPSRASHAPAQDAVDHAIPIDPALLQGSPAQSSPRLPEPSPPANPVPTVPAPATPSQPSAPVPVALVPGIGRPLAQSWASVNRAQVVQRAVRGAGGRAVSTIITLVMWAIDNQPAKHVKVAVASLAEFCLATDAASYLEVKGIDADWFELYNTGTGTWEMIERVARFPVAASSFLLYRVHGVTNCPEFAQVLGCAQEAAVASSSHRSVWSTPSRVKRLGEPVVSPLRPKRARTPSPPHPRKVPRVSSSSRPVTNVIDLSSSDSSPSDGEEEYAAPVDPDPGSLPFSIDRPGQAFPADFYFCDVVNSIALSKSVASARKRAPQDGRATLRYLVLGELLSTNVPPSTLGHIDKRLRLLKAEHPDLYREFMDYGQHEEGRYREYLKRCKPPRSTQTRSTKARAKRVTAKLEPSDDPMPIPTFSGSGSHDSPIVLDTDDQHDSQVLPSQPTPLSPLSAQLESLSQQYAPRDRTPPIPIEKIPVTIDWDRVMGRATGFLVILEEIVADPLGHPYTERLCAAIRAHRDKTASVTQIALVLESLNPHGGYYGPEGLDLAQTMCSVFAQAFPTNARRAILPLKPHEYADRVLARELILLLVRDDFDLDDLTAEQLYESTKYFGQEHQPLPDDEKGGLERETAGQRYSDKFQTALAASGQLGTSS</sequence>
<comment type="similarity">
    <text evidence="4">Belongs to the RTC4 family.</text>
</comment>
<accession>A0A165Z436</accession>
<feature type="domain" description="Restriction of telomere capping protein 4 C-terminal" evidence="9">
    <location>
        <begin position="703"/>
        <end position="828"/>
    </location>
</feature>
<evidence type="ECO:0000313" key="10">
    <source>
        <dbReference type="EMBL" id="KZV79159.1"/>
    </source>
</evidence>
<keyword evidence="11" id="KW-1185">Reference proteome</keyword>
<feature type="compositionally biased region" description="Low complexity" evidence="8">
    <location>
        <begin position="451"/>
        <end position="473"/>
    </location>
</feature>
<dbReference type="Pfam" id="PF14474">
    <property type="entry name" value="RTC4"/>
    <property type="match status" value="1"/>
</dbReference>
<keyword evidence="6" id="KW-0963">Cytoplasm</keyword>
<evidence type="ECO:0000256" key="7">
    <source>
        <dbReference type="ARBA" id="ARBA00023242"/>
    </source>
</evidence>
<comment type="subcellular location">
    <subcellularLocation>
        <location evidence="3">Cytoplasm</location>
    </subcellularLocation>
    <subcellularLocation>
        <location evidence="2">Nucleus</location>
    </subcellularLocation>
</comment>
<dbReference type="InParanoid" id="A0A165Z436"/>
<evidence type="ECO:0000256" key="8">
    <source>
        <dbReference type="SAM" id="MobiDB-lite"/>
    </source>
</evidence>
<feature type="compositionally biased region" description="Low complexity" evidence="8">
    <location>
        <begin position="127"/>
        <end position="144"/>
    </location>
</feature>
<feature type="compositionally biased region" description="Pro residues" evidence="8">
    <location>
        <begin position="111"/>
        <end position="126"/>
    </location>
</feature>
<dbReference type="SMART" id="SM01312">
    <property type="entry name" value="RTC4"/>
    <property type="match status" value="1"/>
</dbReference>
<evidence type="ECO:0000259" key="9">
    <source>
        <dbReference type="SMART" id="SM01312"/>
    </source>
</evidence>
<dbReference type="InterPro" id="IPR039024">
    <property type="entry name" value="RTC4"/>
</dbReference>
<dbReference type="GO" id="GO:0005737">
    <property type="term" value="C:cytoplasm"/>
    <property type="evidence" value="ECO:0007669"/>
    <property type="project" value="UniProtKB-SubCell"/>
</dbReference>
<dbReference type="OrthoDB" id="10659999at2759"/>
<dbReference type="GO" id="GO:0005634">
    <property type="term" value="C:nucleus"/>
    <property type="evidence" value="ECO:0007669"/>
    <property type="project" value="UniProtKB-SubCell"/>
</dbReference>
<evidence type="ECO:0000256" key="5">
    <source>
        <dbReference type="ARBA" id="ARBA00015162"/>
    </source>
</evidence>
<name>A0A165Z436_EXIGL</name>
<keyword evidence="7" id="KW-0539">Nucleus</keyword>
<dbReference type="Proteomes" id="UP000077266">
    <property type="component" value="Unassembled WGS sequence"/>
</dbReference>
<organism evidence="10 11">
    <name type="scientific">Exidia glandulosa HHB12029</name>
    <dbReference type="NCBI Taxonomy" id="1314781"/>
    <lineage>
        <taxon>Eukaryota</taxon>
        <taxon>Fungi</taxon>
        <taxon>Dikarya</taxon>
        <taxon>Basidiomycota</taxon>
        <taxon>Agaricomycotina</taxon>
        <taxon>Agaricomycetes</taxon>
        <taxon>Auriculariales</taxon>
        <taxon>Exidiaceae</taxon>
        <taxon>Exidia</taxon>
    </lineage>
</organism>
<feature type="region of interest" description="Disordered" evidence="8">
    <location>
        <begin position="231"/>
        <end position="267"/>
    </location>
</feature>